<dbReference type="InterPro" id="IPR001117">
    <property type="entry name" value="Cu-oxidase_2nd"/>
</dbReference>
<dbReference type="SUPFAM" id="SSF49503">
    <property type="entry name" value="Cupredoxins"/>
    <property type="match status" value="3"/>
</dbReference>
<feature type="domain" description="Plastocyanin-like" evidence="3">
    <location>
        <begin position="382"/>
        <end position="446"/>
    </location>
</feature>
<dbReference type="PANTHER" id="PTHR11709:SF2">
    <property type="entry name" value="MULTICOPPER OXIDASE LPR1"/>
    <property type="match status" value="1"/>
</dbReference>
<feature type="region of interest" description="Disordered" evidence="1">
    <location>
        <begin position="1"/>
        <end position="51"/>
    </location>
</feature>
<dbReference type="Pfam" id="PF07732">
    <property type="entry name" value="Cu-oxidase_3"/>
    <property type="match status" value="1"/>
</dbReference>
<organism evidence="5 6">
    <name type="scientific">Phytoactinopolyspora alkaliphila</name>
    <dbReference type="NCBI Taxonomy" id="1783498"/>
    <lineage>
        <taxon>Bacteria</taxon>
        <taxon>Bacillati</taxon>
        <taxon>Actinomycetota</taxon>
        <taxon>Actinomycetes</taxon>
        <taxon>Jiangellales</taxon>
        <taxon>Jiangellaceae</taxon>
        <taxon>Phytoactinopolyspora</taxon>
    </lineage>
</organism>
<protein>
    <submittedName>
        <fullName evidence="5">Multicopper oxidase domain-containing protein</fullName>
    </submittedName>
</protein>
<dbReference type="AlphaFoldDB" id="A0A6N9YRR9"/>
<accession>A0A6N9YRR9</accession>
<dbReference type="InterPro" id="IPR011706">
    <property type="entry name" value="Cu-oxidase_C"/>
</dbReference>
<feature type="domain" description="Plastocyanin-like" evidence="4">
    <location>
        <begin position="83"/>
        <end position="180"/>
    </location>
</feature>
<sequence>MTVARYPGTRRPQPAEPGDLAARPTMGNDTAVPAQRQPGSPHPALSAGRPLRDLEQIRSHERKLYHSVRVTPEDVAAASKPGLAGYGHAGPGELLRVRAGDRITIRIHNGTDSADVPVTGPHVSASGVSDNVFVRVPPGSSHQYDYDVPADQPSGLHWYYPLGERARRSCGRLVGPVVVEGDIDRVPAIAAARDRVLVIDGHGPGRHGAAVPLLRVNGQRQPEIDIRPGEIQRWRVLNAHPERCVWLHAEGHTLHHIGQDGIPFTRARPVQGVMLMPGNRAELLVRATKPGTYRVFAQGYQHDARSVAVPAAELASMVVDGRPIFSRLPRQLVDTLPIPTGPVVKQRTVRVAGDQNGHDGSGCRYLADGREVTLDRWARDSLGTVEDWLVINDDDVQRPVHLLGNPFQVLEVRGAPAGDASWHTDPEIWRDTYRVPPKGQVAIRVSCRVSA</sequence>
<evidence type="ECO:0000259" key="4">
    <source>
        <dbReference type="Pfam" id="PF07732"/>
    </source>
</evidence>
<dbReference type="EMBL" id="JAAGOB010000013">
    <property type="protein sequence ID" value="NED97672.1"/>
    <property type="molecule type" value="Genomic_DNA"/>
</dbReference>
<feature type="domain" description="Plastocyanin-like" evidence="2">
    <location>
        <begin position="199"/>
        <end position="305"/>
    </location>
</feature>
<comment type="caution">
    <text evidence="5">The sequence shown here is derived from an EMBL/GenBank/DDBJ whole genome shotgun (WGS) entry which is preliminary data.</text>
</comment>
<dbReference type="RefSeq" id="WP_163820461.1">
    <property type="nucleotide sequence ID" value="NZ_JAAGOB010000013.1"/>
</dbReference>
<dbReference type="PANTHER" id="PTHR11709">
    <property type="entry name" value="MULTI-COPPER OXIDASE"/>
    <property type="match status" value="1"/>
</dbReference>
<dbReference type="InterPro" id="IPR008972">
    <property type="entry name" value="Cupredoxin"/>
</dbReference>
<dbReference type="Pfam" id="PF00394">
    <property type="entry name" value="Cu-oxidase"/>
    <property type="match status" value="1"/>
</dbReference>
<evidence type="ECO:0000313" key="6">
    <source>
        <dbReference type="Proteomes" id="UP000469185"/>
    </source>
</evidence>
<dbReference type="Gene3D" id="2.60.40.420">
    <property type="entry name" value="Cupredoxins - blue copper proteins"/>
    <property type="match status" value="3"/>
</dbReference>
<evidence type="ECO:0000313" key="5">
    <source>
        <dbReference type="EMBL" id="NED97672.1"/>
    </source>
</evidence>
<name>A0A6N9YRR9_9ACTN</name>
<proteinExistence type="predicted"/>
<dbReference type="InterPro" id="IPR011707">
    <property type="entry name" value="Cu-oxidase-like_N"/>
</dbReference>
<dbReference type="Proteomes" id="UP000469185">
    <property type="component" value="Unassembled WGS sequence"/>
</dbReference>
<dbReference type="Pfam" id="PF07731">
    <property type="entry name" value="Cu-oxidase_2"/>
    <property type="match status" value="1"/>
</dbReference>
<dbReference type="GO" id="GO:0016491">
    <property type="term" value="F:oxidoreductase activity"/>
    <property type="evidence" value="ECO:0007669"/>
    <property type="project" value="InterPro"/>
</dbReference>
<dbReference type="InterPro" id="IPR045087">
    <property type="entry name" value="Cu-oxidase_fam"/>
</dbReference>
<evidence type="ECO:0000259" key="2">
    <source>
        <dbReference type="Pfam" id="PF00394"/>
    </source>
</evidence>
<reference evidence="5 6" key="1">
    <citation type="submission" date="2020-02" db="EMBL/GenBank/DDBJ databases">
        <authorList>
            <person name="Li X.-J."/>
            <person name="Feng X.-M."/>
        </authorList>
    </citation>
    <scope>NUCLEOTIDE SEQUENCE [LARGE SCALE GENOMIC DNA]</scope>
    <source>
        <strain evidence="5 6">CGMCC 4.7225</strain>
    </source>
</reference>
<evidence type="ECO:0000256" key="1">
    <source>
        <dbReference type="SAM" id="MobiDB-lite"/>
    </source>
</evidence>
<keyword evidence="6" id="KW-1185">Reference proteome</keyword>
<gene>
    <name evidence="5" type="ORF">G1H11_20440</name>
</gene>
<evidence type="ECO:0000259" key="3">
    <source>
        <dbReference type="Pfam" id="PF07731"/>
    </source>
</evidence>
<dbReference type="GO" id="GO:0005507">
    <property type="term" value="F:copper ion binding"/>
    <property type="evidence" value="ECO:0007669"/>
    <property type="project" value="InterPro"/>
</dbReference>